<protein>
    <submittedName>
        <fullName evidence="3">Uncharacterized protein</fullName>
    </submittedName>
</protein>
<proteinExistence type="predicted"/>
<name>A0A914KWY3_MELIC</name>
<accession>A0A914KWY3</accession>
<dbReference type="AlphaFoldDB" id="A0A914KWY3"/>
<evidence type="ECO:0000313" key="2">
    <source>
        <dbReference type="Proteomes" id="UP000887563"/>
    </source>
</evidence>
<feature type="compositionally biased region" description="Acidic residues" evidence="1">
    <location>
        <begin position="16"/>
        <end position="54"/>
    </location>
</feature>
<feature type="region of interest" description="Disordered" evidence="1">
    <location>
        <begin position="12"/>
        <end position="54"/>
    </location>
</feature>
<dbReference type="Proteomes" id="UP000887563">
    <property type="component" value="Unplaced"/>
</dbReference>
<reference evidence="3" key="1">
    <citation type="submission" date="2022-11" db="UniProtKB">
        <authorList>
            <consortium name="WormBaseParasite"/>
        </authorList>
    </citation>
    <scope>IDENTIFICATION</scope>
</reference>
<sequence>MSYLASIVAAQRMVDSDQEFEDEMEGEIESEGEGQGEEEGELNDVGMEEEIDDEEEYEYIYEEYSEEEEGEIENNLNIIENCDEKNIVVKNNSTILSTRSAVEEAVLDERLRRLIEAPQDEFERESALNLQLGNNAFWIPDKEHSFRLCRIGGNANKLICEQQISVEIINEVGNEARECGDDCKKVKNKLKNLKEIKLINKQIIKLTGS</sequence>
<evidence type="ECO:0000256" key="1">
    <source>
        <dbReference type="SAM" id="MobiDB-lite"/>
    </source>
</evidence>
<keyword evidence="2" id="KW-1185">Reference proteome</keyword>
<evidence type="ECO:0000313" key="3">
    <source>
        <dbReference type="WBParaSite" id="Minc3s00151g06163"/>
    </source>
</evidence>
<organism evidence="2 3">
    <name type="scientific">Meloidogyne incognita</name>
    <name type="common">Southern root-knot nematode worm</name>
    <name type="synonym">Oxyuris incognita</name>
    <dbReference type="NCBI Taxonomy" id="6306"/>
    <lineage>
        <taxon>Eukaryota</taxon>
        <taxon>Metazoa</taxon>
        <taxon>Ecdysozoa</taxon>
        <taxon>Nematoda</taxon>
        <taxon>Chromadorea</taxon>
        <taxon>Rhabditida</taxon>
        <taxon>Tylenchina</taxon>
        <taxon>Tylenchomorpha</taxon>
        <taxon>Tylenchoidea</taxon>
        <taxon>Meloidogynidae</taxon>
        <taxon>Meloidogyninae</taxon>
        <taxon>Meloidogyne</taxon>
        <taxon>Meloidogyne incognita group</taxon>
    </lineage>
</organism>
<dbReference type="WBParaSite" id="Minc3s00151g06163">
    <property type="protein sequence ID" value="Minc3s00151g06163"/>
    <property type="gene ID" value="Minc3s00151g06163"/>
</dbReference>